<dbReference type="CDD" id="cd06911">
    <property type="entry name" value="VirB9_CagX_TrbG"/>
    <property type="match status" value="1"/>
</dbReference>
<feature type="chain" id="PRO_5046043010" evidence="4">
    <location>
        <begin position="25"/>
        <end position="281"/>
    </location>
</feature>
<feature type="compositionally biased region" description="Basic and acidic residues" evidence="3">
    <location>
        <begin position="263"/>
        <end position="275"/>
    </location>
</feature>
<sequence>MIRKFVARGVLAAALAGVSAPAFAEDIPNPTQHDPRIREAVYNEAQVFEIPGVFRIATEIRFSDGETVEHVALGDSVSWEVAPAASSLFVKPRERAGATNLTVITRSRYGPRTYRFALTPTHRGTGFFTVIFRYPEQEAAERRAMEASAQLAALEAAERGLVKSALDIGVLEGSRNTNYVVQGSTAIQPSEVSDNGQFTVMRFPNQRELPAVFVVNPDGSEGVASFDVRDEYVVLHGIYRTIRLRRGLEVLCIHNQSPNYYGRDPKTDTASELVERTTATE</sequence>
<evidence type="ECO:0000313" key="5">
    <source>
        <dbReference type="EMBL" id="MET1756502.1"/>
    </source>
</evidence>
<organism evidence="5 6">
    <name type="scientific">Novosphingobium kalidii</name>
    <dbReference type="NCBI Taxonomy" id="3230299"/>
    <lineage>
        <taxon>Bacteria</taxon>
        <taxon>Pseudomonadati</taxon>
        <taxon>Pseudomonadota</taxon>
        <taxon>Alphaproteobacteria</taxon>
        <taxon>Sphingomonadales</taxon>
        <taxon>Sphingomonadaceae</taxon>
        <taxon>Novosphingobium</taxon>
    </lineage>
</organism>
<name>A0ABV2D3Q0_9SPHN</name>
<comment type="caution">
    <text evidence="5">The sequence shown here is derived from an EMBL/GenBank/DDBJ whole genome shotgun (WGS) entry which is preliminary data.</text>
</comment>
<feature type="signal peptide" evidence="4">
    <location>
        <begin position="1"/>
        <end position="24"/>
    </location>
</feature>
<dbReference type="InterPro" id="IPR033645">
    <property type="entry name" value="VirB9/CagX/TrbG_C"/>
</dbReference>
<dbReference type="Pfam" id="PF03524">
    <property type="entry name" value="CagX"/>
    <property type="match status" value="1"/>
</dbReference>
<dbReference type="Proteomes" id="UP001548713">
    <property type="component" value="Unassembled WGS sequence"/>
</dbReference>
<evidence type="ECO:0000313" key="6">
    <source>
        <dbReference type="Proteomes" id="UP001548713"/>
    </source>
</evidence>
<evidence type="ECO:0000256" key="2">
    <source>
        <dbReference type="ARBA" id="ARBA00022729"/>
    </source>
</evidence>
<keyword evidence="6" id="KW-1185">Reference proteome</keyword>
<evidence type="ECO:0000256" key="1">
    <source>
        <dbReference type="ARBA" id="ARBA00006135"/>
    </source>
</evidence>
<comment type="similarity">
    <text evidence="1">Belongs to the TrbG/VirB9 family.</text>
</comment>
<reference evidence="5 6" key="1">
    <citation type="submission" date="2024-07" db="EMBL/GenBank/DDBJ databases">
        <title>Novosphingobium kalidii RD2P27.</title>
        <authorList>
            <person name="Sun J.-Q."/>
        </authorList>
    </citation>
    <scope>NUCLEOTIDE SEQUENCE [LARGE SCALE GENOMIC DNA]</scope>
    <source>
        <strain evidence="5 6">RD2P27</strain>
    </source>
</reference>
<evidence type="ECO:0000256" key="3">
    <source>
        <dbReference type="SAM" id="MobiDB-lite"/>
    </source>
</evidence>
<dbReference type="InterPro" id="IPR010258">
    <property type="entry name" value="Conjugal_tfr_TrbG/VirB9/CagX"/>
</dbReference>
<dbReference type="InterPro" id="IPR038161">
    <property type="entry name" value="VirB9/CagX/TrbG_C_sf"/>
</dbReference>
<protein>
    <submittedName>
        <fullName evidence="5">TrbG/VirB9 family P-type conjugative transfer protein</fullName>
    </submittedName>
</protein>
<keyword evidence="2 4" id="KW-0732">Signal</keyword>
<proteinExistence type="inferred from homology"/>
<dbReference type="Gene3D" id="2.60.40.2500">
    <property type="match status" value="1"/>
</dbReference>
<dbReference type="RefSeq" id="WP_353984993.1">
    <property type="nucleotide sequence ID" value="NZ_JBEWLY010000022.1"/>
</dbReference>
<feature type="region of interest" description="Disordered" evidence="3">
    <location>
        <begin position="261"/>
        <end position="281"/>
    </location>
</feature>
<gene>
    <name evidence="5" type="ORF">ABVV53_13745</name>
</gene>
<accession>A0ABV2D3Q0</accession>
<evidence type="ECO:0000256" key="4">
    <source>
        <dbReference type="SAM" id="SignalP"/>
    </source>
</evidence>
<dbReference type="EMBL" id="JBEWLY010000022">
    <property type="protein sequence ID" value="MET1756502.1"/>
    <property type="molecule type" value="Genomic_DNA"/>
</dbReference>